<reference evidence="2" key="2">
    <citation type="submission" date="2023-05" db="EMBL/GenBank/DDBJ databases">
        <authorList>
            <person name="Schelkunov M.I."/>
        </authorList>
    </citation>
    <scope>NUCLEOTIDE SEQUENCE</scope>
    <source>
        <strain evidence="2">Hsosn_3</strain>
        <tissue evidence="2">Leaf</tissue>
    </source>
</reference>
<accession>A0AAD8M5Z9</accession>
<reference evidence="2" key="1">
    <citation type="submission" date="2023-02" db="EMBL/GenBank/DDBJ databases">
        <title>Genome of toxic invasive species Heracleum sosnowskyi carries increased number of genes despite the absence of recent whole-genome duplications.</title>
        <authorList>
            <person name="Schelkunov M."/>
            <person name="Shtratnikova V."/>
            <person name="Makarenko M."/>
            <person name="Klepikova A."/>
            <person name="Omelchenko D."/>
            <person name="Novikova G."/>
            <person name="Obukhova E."/>
            <person name="Bogdanov V."/>
            <person name="Penin A."/>
            <person name="Logacheva M."/>
        </authorList>
    </citation>
    <scope>NUCLEOTIDE SEQUENCE</scope>
    <source>
        <strain evidence="2">Hsosn_3</strain>
        <tissue evidence="2">Leaf</tissue>
    </source>
</reference>
<organism evidence="2 3">
    <name type="scientific">Heracleum sosnowskyi</name>
    <dbReference type="NCBI Taxonomy" id="360622"/>
    <lineage>
        <taxon>Eukaryota</taxon>
        <taxon>Viridiplantae</taxon>
        <taxon>Streptophyta</taxon>
        <taxon>Embryophyta</taxon>
        <taxon>Tracheophyta</taxon>
        <taxon>Spermatophyta</taxon>
        <taxon>Magnoliopsida</taxon>
        <taxon>eudicotyledons</taxon>
        <taxon>Gunneridae</taxon>
        <taxon>Pentapetalae</taxon>
        <taxon>asterids</taxon>
        <taxon>campanulids</taxon>
        <taxon>Apiales</taxon>
        <taxon>Apiaceae</taxon>
        <taxon>Apioideae</taxon>
        <taxon>apioid superclade</taxon>
        <taxon>Tordylieae</taxon>
        <taxon>Tordyliinae</taxon>
        <taxon>Heracleum</taxon>
    </lineage>
</organism>
<sequence>MIYDAIGRFEDADLFFRQNFMVLMTNLFEAHELWFENPLTQYYTGSLVFLLFLYLDRTTNDQIKVERTRPVYIGWKTSLIAKRSEIALKIFNIEKREEEMQKKGEEKNSNNIPDPDPSQVNDENDTDHIAPHDQNKEVFKDVDDNVAEEELQTNFIDNDNEENVDQGLHLNDNWSTPEETLKGVESYGMVSESDGVDSGIISIAREIQKDHSIDDVMTEQEMISQLNININQLETMHKNLKFSFKHANELFPNNEKRERGGRKIGEDMSIIKSKPERRRKVLKNLFILYRIYKIELHWPECPELLAMECQNFPDLSANDRPEYPELLSKGWTKCPLDKNWLECPEFSAMEWKIIDILGLNEMDRGYNKLHDLDDFLGELTIGGKTVDFLRSTRQNSEKSITGVEIVVTKPKREQKLGEFHKSPFFNRAIDFNKPKLSKAEEEVWIWINGKREKPMEEIFFWNNSICLKHQIQSLKIGEKIYTNVVDVFTTMLNEEEMYRSSDSPHRFICNTMTTMGTLTVTNPIRSDSMDKTMKFVRFCSNLDFVLHIYNVNINNVDLIFFPIHYVEHFYVVCFNLKNNAVEIIDNNKIGEAATSIYDSVPESLVTFCTYFMNT</sequence>
<dbReference type="Gene3D" id="3.40.395.10">
    <property type="entry name" value="Adenoviral Proteinase, Chain A"/>
    <property type="match status" value="1"/>
</dbReference>
<comment type="caution">
    <text evidence="2">The sequence shown here is derived from an EMBL/GenBank/DDBJ whole genome shotgun (WGS) entry which is preliminary data.</text>
</comment>
<evidence type="ECO:0000313" key="2">
    <source>
        <dbReference type="EMBL" id="KAK1360904.1"/>
    </source>
</evidence>
<dbReference type="Proteomes" id="UP001237642">
    <property type="component" value="Unassembled WGS sequence"/>
</dbReference>
<evidence type="ECO:0000256" key="1">
    <source>
        <dbReference type="SAM" id="MobiDB-lite"/>
    </source>
</evidence>
<feature type="compositionally biased region" description="Basic and acidic residues" evidence="1">
    <location>
        <begin position="99"/>
        <end position="108"/>
    </location>
</feature>
<evidence type="ECO:0000313" key="3">
    <source>
        <dbReference type="Proteomes" id="UP001237642"/>
    </source>
</evidence>
<dbReference type="InterPro" id="IPR038765">
    <property type="entry name" value="Papain-like_cys_pep_sf"/>
</dbReference>
<keyword evidence="3" id="KW-1185">Reference proteome</keyword>
<feature type="region of interest" description="Disordered" evidence="1">
    <location>
        <begin position="99"/>
        <end position="132"/>
    </location>
</feature>
<proteinExistence type="predicted"/>
<dbReference type="SUPFAM" id="SSF54001">
    <property type="entry name" value="Cysteine proteinases"/>
    <property type="match status" value="1"/>
</dbReference>
<name>A0AAD8M5Z9_9APIA</name>
<gene>
    <name evidence="2" type="ORF">POM88_045378</name>
</gene>
<evidence type="ECO:0008006" key="4">
    <source>
        <dbReference type="Google" id="ProtNLM"/>
    </source>
</evidence>
<dbReference type="EMBL" id="JAUIZM010000010">
    <property type="protein sequence ID" value="KAK1360904.1"/>
    <property type="molecule type" value="Genomic_DNA"/>
</dbReference>
<dbReference type="AlphaFoldDB" id="A0AAD8M5Z9"/>
<protein>
    <recommendedName>
        <fullName evidence="4">Ubiquitin-like protease family profile domain-containing protein</fullName>
    </recommendedName>
</protein>